<reference evidence="1" key="3">
    <citation type="submission" date="2022-06" db="UniProtKB">
        <authorList>
            <consortium name="EnsemblPlants"/>
        </authorList>
    </citation>
    <scope>IDENTIFICATION</scope>
</reference>
<evidence type="ECO:0000313" key="1">
    <source>
        <dbReference type="EnsemblPlants" id="TuG1812G0500001188.01.T06"/>
    </source>
</evidence>
<name>A0A8R7QCI5_TRIUA</name>
<reference evidence="1" key="2">
    <citation type="submission" date="2018-03" db="EMBL/GenBank/DDBJ databases">
        <title>The Triticum urartu genome reveals the dynamic nature of wheat genome evolution.</title>
        <authorList>
            <person name="Ling H."/>
            <person name="Ma B."/>
            <person name="Shi X."/>
            <person name="Liu H."/>
            <person name="Dong L."/>
            <person name="Sun H."/>
            <person name="Cao Y."/>
            <person name="Gao Q."/>
            <person name="Zheng S."/>
            <person name="Li Y."/>
            <person name="Yu Y."/>
            <person name="Du H."/>
            <person name="Qi M."/>
            <person name="Li Y."/>
            <person name="Yu H."/>
            <person name="Cui Y."/>
            <person name="Wang N."/>
            <person name="Chen C."/>
            <person name="Wu H."/>
            <person name="Zhao Y."/>
            <person name="Zhang J."/>
            <person name="Li Y."/>
            <person name="Zhou W."/>
            <person name="Zhang B."/>
            <person name="Hu W."/>
            <person name="Eijk M."/>
            <person name="Tang J."/>
            <person name="Witsenboer H."/>
            <person name="Zhao S."/>
            <person name="Li Z."/>
            <person name="Zhang A."/>
            <person name="Wang D."/>
            <person name="Liang C."/>
        </authorList>
    </citation>
    <scope>NUCLEOTIDE SEQUENCE [LARGE SCALE GENOMIC DNA]</scope>
    <source>
        <strain evidence="1">cv. G1812</strain>
    </source>
</reference>
<keyword evidence="2" id="KW-1185">Reference proteome</keyword>
<protein>
    <submittedName>
        <fullName evidence="1">Uncharacterized protein</fullName>
    </submittedName>
</protein>
<dbReference type="AlphaFoldDB" id="A0A8R7QCI5"/>
<proteinExistence type="predicted"/>
<gene>
    <name evidence="1" type="primary">LOC125508285</name>
</gene>
<organism evidence="1 2">
    <name type="scientific">Triticum urartu</name>
    <name type="common">Red wild einkorn</name>
    <name type="synonym">Crithodium urartu</name>
    <dbReference type="NCBI Taxonomy" id="4572"/>
    <lineage>
        <taxon>Eukaryota</taxon>
        <taxon>Viridiplantae</taxon>
        <taxon>Streptophyta</taxon>
        <taxon>Embryophyta</taxon>
        <taxon>Tracheophyta</taxon>
        <taxon>Spermatophyta</taxon>
        <taxon>Magnoliopsida</taxon>
        <taxon>Liliopsida</taxon>
        <taxon>Poales</taxon>
        <taxon>Poaceae</taxon>
        <taxon>BOP clade</taxon>
        <taxon>Pooideae</taxon>
        <taxon>Triticodae</taxon>
        <taxon>Triticeae</taxon>
        <taxon>Triticinae</taxon>
        <taxon>Triticum</taxon>
    </lineage>
</organism>
<accession>A0A8R7QCI5</accession>
<evidence type="ECO:0000313" key="2">
    <source>
        <dbReference type="Proteomes" id="UP000015106"/>
    </source>
</evidence>
<reference evidence="2" key="1">
    <citation type="journal article" date="2013" name="Nature">
        <title>Draft genome of the wheat A-genome progenitor Triticum urartu.</title>
        <authorList>
            <person name="Ling H.Q."/>
            <person name="Zhao S."/>
            <person name="Liu D."/>
            <person name="Wang J."/>
            <person name="Sun H."/>
            <person name="Zhang C."/>
            <person name="Fan H."/>
            <person name="Li D."/>
            <person name="Dong L."/>
            <person name="Tao Y."/>
            <person name="Gao C."/>
            <person name="Wu H."/>
            <person name="Li Y."/>
            <person name="Cui Y."/>
            <person name="Guo X."/>
            <person name="Zheng S."/>
            <person name="Wang B."/>
            <person name="Yu K."/>
            <person name="Liang Q."/>
            <person name="Yang W."/>
            <person name="Lou X."/>
            <person name="Chen J."/>
            <person name="Feng M."/>
            <person name="Jian J."/>
            <person name="Zhang X."/>
            <person name="Luo G."/>
            <person name="Jiang Y."/>
            <person name="Liu J."/>
            <person name="Wang Z."/>
            <person name="Sha Y."/>
            <person name="Zhang B."/>
            <person name="Wu H."/>
            <person name="Tang D."/>
            <person name="Shen Q."/>
            <person name="Xue P."/>
            <person name="Zou S."/>
            <person name="Wang X."/>
            <person name="Liu X."/>
            <person name="Wang F."/>
            <person name="Yang Y."/>
            <person name="An X."/>
            <person name="Dong Z."/>
            <person name="Zhang K."/>
            <person name="Zhang X."/>
            <person name="Luo M.C."/>
            <person name="Dvorak J."/>
            <person name="Tong Y."/>
            <person name="Wang J."/>
            <person name="Yang H."/>
            <person name="Li Z."/>
            <person name="Wang D."/>
            <person name="Zhang A."/>
            <person name="Wang J."/>
        </authorList>
    </citation>
    <scope>NUCLEOTIDE SEQUENCE</scope>
    <source>
        <strain evidence="2">cv. G1812</strain>
    </source>
</reference>
<dbReference type="EnsemblPlants" id="TuG1812G0500001188.01.T06">
    <property type="protein sequence ID" value="TuG1812G0500001188.01.T06"/>
    <property type="gene ID" value="TuG1812G0500001188.01"/>
</dbReference>
<dbReference type="Gramene" id="TuG1812G0500001188.01.T06">
    <property type="protein sequence ID" value="TuG1812G0500001188.01.T06"/>
    <property type="gene ID" value="TuG1812G0500001188.01"/>
</dbReference>
<dbReference type="Proteomes" id="UP000015106">
    <property type="component" value="Chromosome 5"/>
</dbReference>
<sequence length="96" mass="11260">MTLTIFSSIMDSLYSLKTSRSFPSEALIWLWSSLVEVMKLRLQLEDHVMFESKDIITFLRSFFILNEITSPTPLFIFYPQQNYEPNSKSSFATHLL</sequence>